<name>L8WKR7_THACA</name>
<evidence type="ECO:0000313" key="1">
    <source>
        <dbReference type="EMBL" id="ELU38535.1"/>
    </source>
</evidence>
<comment type="caution">
    <text evidence="1">The sequence shown here is derived from an EMBL/GenBank/DDBJ whole genome shotgun (WGS) entry which is preliminary data.</text>
</comment>
<reference evidence="1 2" key="1">
    <citation type="journal article" date="2013" name="Nat. Commun.">
        <title>The evolution and pathogenic mechanisms of the rice sheath blight pathogen.</title>
        <authorList>
            <person name="Zheng A."/>
            <person name="Lin R."/>
            <person name="Xu L."/>
            <person name="Qin P."/>
            <person name="Tang C."/>
            <person name="Ai P."/>
            <person name="Zhang D."/>
            <person name="Liu Y."/>
            <person name="Sun Z."/>
            <person name="Feng H."/>
            <person name="Wang Y."/>
            <person name="Chen Y."/>
            <person name="Liang X."/>
            <person name="Fu R."/>
            <person name="Li Q."/>
            <person name="Zhang J."/>
            <person name="Yu X."/>
            <person name="Xie Z."/>
            <person name="Ding L."/>
            <person name="Guan P."/>
            <person name="Tang J."/>
            <person name="Liang Y."/>
            <person name="Wang S."/>
            <person name="Deng Q."/>
            <person name="Li S."/>
            <person name="Zhu J."/>
            <person name="Wang L."/>
            <person name="Liu H."/>
            <person name="Li P."/>
        </authorList>
    </citation>
    <scope>NUCLEOTIDE SEQUENCE [LARGE SCALE GENOMIC DNA]</scope>
    <source>
        <strain evidence="2">AG-1 IA</strain>
    </source>
</reference>
<keyword evidence="2" id="KW-1185">Reference proteome</keyword>
<proteinExistence type="predicted"/>
<accession>L8WKR7</accession>
<gene>
    <name evidence="1" type="ORF">AG1IA_07442</name>
</gene>
<dbReference type="HOGENOM" id="CLU_3070322_0_0_1"/>
<protein>
    <submittedName>
        <fullName evidence="1">Uncharacterized protein</fullName>
    </submittedName>
</protein>
<organism evidence="1 2">
    <name type="scientific">Thanatephorus cucumeris (strain AG1-IA)</name>
    <name type="common">Rice sheath blight fungus</name>
    <name type="synonym">Rhizoctonia solani</name>
    <dbReference type="NCBI Taxonomy" id="983506"/>
    <lineage>
        <taxon>Eukaryota</taxon>
        <taxon>Fungi</taxon>
        <taxon>Dikarya</taxon>
        <taxon>Basidiomycota</taxon>
        <taxon>Agaricomycotina</taxon>
        <taxon>Agaricomycetes</taxon>
        <taxon>Cantharellales</taxon>
        <taxon>Ceratobasidiaceae</taxon>
        <taxon>Rhizoctonia</taxon>
        <taxon>Rhizoctonia solani AG-1</taxon>
    </lineage>
</organism>
<dbReference type="EMBL" id="AFRT01002132">
    <property type="protein sequence ID" value="ELU38535.1"/>
    <property type="molecule type" value="Genomic_DNA"/>
</dbReference>
<evidence type="ECO:0000313" key="2">
    <source>
        <dbReference type="Proteomes" id="UP000011668"/>
    </source>
</evidence>
<dbReference type="AlphaFoldDB" id="L8WKR7"/>
<sequence length="53" mass="6148">MVPICIQPSSRTRRSLYTISRSPLRHVRTRCRTIVLISVIRTPNPAGEIVLWF</sequence>
<dbReference type="Proteomes" id="UP000011668">
    <property type="component" value="Unassembled WGS sequence"/>
</dbReference>